<keyword evidence="2" id="KW-1185">Reference proteome</keyword>
<gene>
    <name evidence="1" type="ORF">HG263_02645</name>
</gene>
<organism evidence="1 2">
    <name type="scientific">Pseudoalteromonas caenipelagi</name>
    <dbReference type="NCBI Taxonomy" id="2726988"/>
    <lineage>
        <taxon>Bacteria</taxon>
        <taxon>Pseudomonadati</taxon>
        <taxon>Pseudomonadota</taxon>
        <taxon>Gammaproteobacteria</taxon>
        <taxon>Alteromonadales</taxon>
        <taxon>Pseudoalteromonadaceae</taxon>
        <taxon>Pseudoalteromonas</taxon>
    </lineage>
</organism>
<dbReference type="Pfam" id="PF11281">
    <property type="entry name" value="DUF3083"/>
    <property type="match status" value="1"/>
</dbReference>
<dbReference type="RefSeq" id="WP_171624519.1">
    <property type="nucleotide sequence ID" value="NZ_JABBPG010000001.1"/>
</dbReference>
<sequence>MASMTLNRVYIPTNARNNQYILAEFKPTEQFYACFDNLQSCYERLSRQLFALCDEYELHNVHMIANDKLPIVRFHEESYCLQTPKQMLFFYNPKYHEAHKSYWDEDVKARKISLLFLATGSDIRANAANFHSKVKRTLDALLETNKNIAADDLRVRDHQHLTYDIFAKAKGNKESYGYKLRSLYPRYQARNCQLPETHSEMTYATFSLPVTRALKTEYQHLIKQGDYSLFYRAIEDAFLSSCADKQLSLCAFVADGRLPLVRNSQIDKNSANSELQKLSFDTESDKVQTASIWESNKLVDTMNFVIVAHASNKKDMGYGRFMNSVESAIYAFTDKLHINPEKQDVNVRFFQHISYQY</sequence>
<comment type="caution">
    <text evidence="1">The sequence shown here is derived from an EMBL/GenBank/DDBJ whole genome shotgun (WGS) entry which is preliminary data.</text>
</comment>
<dbReference type="Proteomes" id="UP000586305">
    <property type="component" value="Unassembled WGS sequence"/>
</dbReference>
<dbReference type="AlphaFoldDB" id="A0A849V970"/>
<dbReference type="EMBL" id="JABBPG010000001">
    <property type="protein sequence ID" value="NOU49445.1"/>
    <property type="molecule type" value="Genomic_DNA"/>
</dbReference>
<name>A0A849V970_9GAMM</name>
<proteinExistence type="predicted"/>
<evidence type="ECO:0000313" key="1">
    <source>
        <dbReference type="EMBL" id="NOU49445.1"/>
    </source>
</evidence>
<evidence type="ECO:0000313" key="2">
    <source>
        <dbReference type="Proteomes" id="UP000586305"/>
    </source>
</evidence>
<protein>
    <submittedName>
        <fullName evidence="1">DUF3083 family protein</fullName>
    </submittedName>
</protein>
<dbReference type="InterPro" id="IPR021433">
    <property type="entry name" value="DUF3083"/>
</dbReference>
<reference evidence="1 2" key="1">
    <citation type="submission" date="2020-04" db="EMBL/GenBank/DDBJ databases">
        <title>Pseudoalteromonas caenipelagi sp. nov., isolated from a tidal flat.</title>
        <authorList>
            <person name="Park S."/>
            <person name="Yoon J.-H."/>
        </authorList>
    </citation>
    <scope>NUCLEOTIDE SEQUENCE [LARGE SCALE GENOMIC DNA]</scope>
    <source>
        <strain evidence="1 2">JBTF-M23</strain>
    </source>
</reference>
<accession>A0A849V970</accession>